<name>A4A7A0_9GAMM</name>
<protein>
    <submittedName>
        <fullName evidence="7">Purine-cytosine permease</fullName>
    </submittedName>
</protein>
<feature type="transmembrane region" description="Helical" evidence="6">
    <location>
        <begin position="232"/>
        <end position="258"/>
    </location>
</feature>
<keyword evidence="8" id="KW-1185">Reference proteome</keyword>
<dbReference type="OrthoDB" id="9780088at2"/>
<sequence length="431" mass="45615">MADALAYDADSRTPVDPAQAVSGMQIGIVLIGISITLPLMYSAGELARGMGLRAAIIATLLGALSLSLMSIPAAIVGARTRLSSYMIIEHTFGYVGAKFINFGFGVFLLGWYAVTAELFGRTLFLAAGELTTLTLPEWAYTLLSSLIVTVTTIYGFKAIDRLALIAVPFLLLSLGGVVVLSLKQVAFTELLELPGSGAIDLPTGVSAVIGAAIVGVVLTPDLTRYARTTRDCVVASFVGQGGGMCIAYIVGLIPVLVWGELEPMTYMTLMGFGGLALAVLVFATWTTNVINLYSTALASRASVPLGDYRSVVIAMGVLGTLAAIVGISDQLIDFLILMGLLVPPIAGIYFADFYIFRRQDFSEAHLRERPAIKVNAVLVALGSGLVSAWLYYAGASVTSIGALDALLLSMMAYSGVELAIARSWRRRKQDD</sequence>
<evidence type="ECO:0000256" key="1">
    <source>
        <dbReference type="ARBA" id="ARBA00004141"/>
    </source>
</evidence>
<dbReference type="STRING" id="314285.KT71_02942"/>
<accession>A4A7A0</accession>
<dbReference type="InterPro" id="IPR001248">
    <property type="entry name" value="Pur-cyt_permease"/>
</dbReference>
<evidence type="ECO:0000313" key="8">
    <source>
        <dbReference type="Proteomes" id="UP000019205"/>
    </source>
</evidence>
<comment type="similarity">
    <text evidence="2">Belongs to the purine-cytosine permease (2.A.39) family.</text>
</comment>
<comment type="subcellular location">
    <subcellularLocation>
        <location evidence="1">Membrane</location>
        <topology evidence="1">Multi-pass membrane protein</topology>
    </subcellularLocation>
</comment>
<evidence type="ECO:0000256" key="3">
    <source>
        <dbReference type="ARBA" id="ARBA00022692"/>
    </source>
</evidence>
<feature type="transmembrane region" description="Helical" evidence="6">
    <location>
        <begin position="163"/>
        <end position="182"/>
    </location>
</feature>
<dbReference type="HOGENOM" id="CLU_035711_1_0_6"/>
<reference evidence="7 8" key="2">
    <citation type="journal article" date="2009" name="PLoS ONE">
        <title>The photosynthetic apparatus and its regulation in the aerobic gammaproteobacterium Congregibacter litoralis gen. nov., sp. nov.</title>
        <authorList>
            <person name="Spring S."/>
            <person name="Lunsdorf H."/>
            <person name="Fuchs B.M."/>
            <person name="Tindall B.J."/>
        </authorList>
    </citation>
    <scope>NUCLEOTIDE SEQUENCE [LARGE SCALE GENOMIC DNA]</scope>
    <source>
        <strain evidence="7">KT71</strain>
    </source>
</reference>
<reference evidence="7 8" key="1">
    <citation type="journal article" date="2007" name="Proc. Natl. Acad. Sci. U.S.A.">
        <title>Characterization of a marine gammaproteobacterium capable of aerobic anoxygenic photosynthesis.</title>
        <authorList>
            <person name="Fuchs B.M."/>
            <person name="Spring S."/>
            <person name="Teeling H."/>
            <person name="Quast C."/>
            <person name="Wulf J."/>
            <person name="Schattenhofer M."/>
            <person name="Yan S."/>
            <person name="Ferriera S."/>
            <person name="Johnson J."/>
            <person name="Glockner F.O."/>
            <person name="Amann R."/>
        </authorList>
    </citation>
    <scope>NUCLEOTIDE SEQUENCE [LARGE SCALE GENOMIC DNA]</scope>
    <source>
        <strain evidence="7">KT71</strain>
    </source>
</reference>
<proteinExistence type="inferred from homology"/>
<evidence type="ECO:0000313" key="7">
    <source>
        <dbReference type="EMBL" id="EAQ98169.1"/>
    </source>
</evidence>
<evidence type="ECO:0000256" key="5">
    <source>
        <dbReference type="ARBA" id="ARBA00023136"/>
    </source>
</evidence>
<feature type="transmembrane region" description="Helical" evidence="6">
    <location>
        <begin position="21"/>
        <end position="43"/>
    </location>
</feature>
<feature type="transmembrane region" description="Helical" evidence="6">
    <location>
        <begin position="308"/>
        <end position="328"/>
    </location>
</feature>
<dbReference type="EMBL" id="AAOA02000002">
    <property type="protein sequence ID" value="EAQ98169.1"/>
    <property type="molecule type" value="Genomic_DNA"/>
</dbReference>
<dbReference type="GO" id="GO:0015209">
    <property type="term" value="F:cytosine transmembrane transporter activity"/>
    <property type="evidence" value="ECO:0007669"/>
    <property type="project" value="InterPro"/>
</dbReference>
<dbReference type="PANTHER" id="PTHR30569">
    <property type="entry name" value="CYTOSINE TRANSPORTER CODB"/>
    <property type="match status" value="1"/>
</dbReference>
<feature type="transmembrane region" description="Helical" evidence="6">
    <location>
        <begin position="400"/>
        <end position="420"/>
    </location>
</feature>
<feature type="transmembrane region" description="Helical" evidence="6">
    <location>
        <begin position="99"/>
        <end position="118"/>
    </location>
</feature>
<keyword evidence="4 6" id="KW-1133">Transmembrane helix</keyword>
<feature type="transmembrane region" description="Helical" evidence="6">
    <location>
        <begin position="138"/>
        <end position="156"/>
    </location>
</feature>
<dbReference type="InterPro" id="IPR030191">
    <property type="entry name" value="CodB"/>
</dbReference>
<dbReference type="Gene3D" id="1.10.4160.10">
    <property type="entry name" value="Hydantoin permease"/>
    <property type="match status" value="1"/>
</dbReference>
<keyword evidence="3 6" id="KW-0812">Transmembrane</keyword>
<dbReference type="AlphaFoldDB" id="A4A7A0"/>
<organism evidence="7 8">
    <name type="scientific">Congregibacter litoralis KT71</name>
    <dbReference type="NCBI Taxonomy" id="314285"/>
    <lineage>
        <taxon>Bacteria</taxon>
        <taxon>Pseudomonadati</taxon>
        <taxon>Pseudomonadota</taxon>
        <taxon>Gammaproteobacteria</taxon>
        <taxon>Cellvibrionales</taxon>
        <taxon>Halieaceae</taxon>
        <taxon>Congregibacter</taxon>
    </lineage>
</organism>
<comment type="caution">
    <text evidence="7">The sequence shown here is derived from an EMBL/GenBank/DDBJ whole genome shotgun (WGS) entry which is preliminary data.</text>
</comment>
<feature type="transmembrane region" description="Helical" evidence="6">
    <location>
        <begin position="202"/>
        <end position="220"/>
    </location>
</feature>
<dbReference type="eggNOG" id="COG1457">
    <property type="taxonomic scope" value="Bacteria"/>
</dbReference>
<dbReference type="RefSeq" id="WP_008292993.1">
    <property type="nucleotide sequence ID" value="NZ_CM002299.1"/>
</dbReference>
<evidence type="ECO:0000256" key="2">
    <source>
        <dbReference type="ARBA" id="ARBA00008974"/>
    </source>
</evidence>
<feature type="transmembrane region" description="Helical" evidence="6">
    <location>
        <begin position="334"/>
        <end position="355"/>
    </location>
</feature>
<feature type="transmembrane region" description="Helical" evidence="6">
    <location>
        <begin position="264"/>
        <end position="287"/>
    </location>
</feature>
<feature type="transmembrane region" description="Helical" evidence="6">
    <location>
        <begin position="376"/>
        <end position="394"/>
    </location>
</feature>
<dbReference type="PANTHER" id="PTHR30569:SF0">
    <property type="entry name" value="CYTOSINE PERMEASE"/>
    <property type="match status" value="1"/>
</dbReference>
<dbReference type="Pfam" id="PF02133">
    <property type="entry name" value="Transp_cyt_pur"/>
    <property type="match status" value="1"/>
</dbReference>
<evidence type="ECO:0000256" key="6">
    <source>
        <dbReference type="SAM" id="Phobius"/>
    </source>
</evidence>
<dbReference type="Proteomes" id="UP000019205">
    <property type="component" value="Chromosome"/>
</dbReference>
<keyword evidence="5 6" id="KW-0472">Membrane</keyword>
<evidence type="ECO:0000256" key="4">
    <source>
        <dbReference type="ARBA" id="ARBA00022989"/>
    </source>
</evidence>
<gene>
    <name evidence="7" type="ORF">KT71_02942</name>
</gene>
<dbReference type="GO" id="GO:0005886">
    <property type="term" value="C:plasma membrane"/>
    <property type="evidence" value="ECO:0007669"/>
    <property type="project" value="TreeGrafter"/>
</dbReference>
<feature type="transmembrane region" description="Helical" evidence="6">
    <location>
        <begin position="55"/>
        <end position="78"/>
    </location>
</feature>